<dbReference type="Pfam" id="PF06530">
    <property type="entry name" value="Phage_antitermQ"/>
    <property type="match status" value="1"/>
</dbReference>
<dbReference type="RefSeq" id="WP_132923022.1">
    <property type="nucleotide sequence ID" value="NZ_CP075169.1"/>
</dbReference>
<dbReference type="EMBL" id="SJOI01000001">
    <property type="protein sequence ID" value="TCL04227.1"/>
    <property type="molecule type" value="Genomic_DNA"/>
</dbReference>
<accession>A0A4R1NBR1</accession>
<organism evidence="5 6">
    <name type="scientific">Sodalis ligni</name>
    <dbReference type="NCBI Taxonomy" id="2697027"/>
    <lineage>
        <taxon>Bacteria</taxon>
        <taxon>Pseudomonadati</taxon>
        <taxon>Pseudomonadota</taxon>
        <taxon>Gammaproteobacteria</taxon>
        <taxon>Enterobacterales</taxon>
        <taxon>Bruguierivoracaceae</taxon>
        <taxon>Sodalis</taxon>
    </lineage>
</organism>
<comment type="similarity">
    <text evidence="1">Belongs to the phage antitermination Q type 1 family.</text>
</comment>
<reference evidence="5 6" key="1">
    <citation type="submission" date="2019-02" db="EMBL/GenBank/DDBJ databases">
        <title>Investigation of anaerobic lignin degradation for improved lignocellulosic biofuels.</title>
        <authorList>
            <person name="Deangelis K."/>
        </authorList>
    </citation>
    <scope>NUCLEOTIDE SEQUENCE [LARGE SCALE GENOMIC DNA]</scope>
    <source>
        <strain evidence="5 6">159R</strain>
    </source>
</reference>
<proteinExistence type="inferred from homology"/>
<dbReference type="GO" id="GO:0060567">
    <property type="term" value="P:negative regulation of termination of DNA-templated transcription"/>
    <property type="evidence" value="ECO:0007669"/>
    <property type="project" value="InterPro"/>
</dbReference>
<protein>
    <submittedName>
        <fullName evidence="5">Antitermination protein Q</fullName>
    </submittedName>
</protein>
<dbReference type="Proteomes" id="UP000294555">
    <property type="component" value="Unassembled WGS sequence"/>
</dbReference>
<name>A0A4R1NBR1_9GAMM</name>
<comment type="caution">
    <text evidence="5">The sequence shown here is derived from an EMBL/GenBank/DDBJ whole genome shotgun (WGS) entry which is preliminary data.</text>
</comment>
<evidence type="ECO:0000256" key="1">
    <source>
        <dbReference type="ARBA" id="ARBA00010234"/>
    </source>
</evidence>
<sequence>MRDIQQVLERWGGWAASDNSGLDWSPIAAGFKGLMPYRTSQRLKCCDSDGLTIDACVLHLQAMRQRKELDLIMLYYVYRMSKREIARHWRIDEKIIRIQLQVAEGFVAGCLAMLDVQLDMDAQVKTYEKEKVNAVRKTHASMF</sequence>
<evidence type="ECO:0000313" key="5">
    <source>
        <dbReference type="EMBL" id="TCL04227.1"/>
    </source>
</evidence>
<evidence type="ECO:0000256" key="3">
    <source>
        <dbReference type="ARBA" id="ARBA00023125"/>
    </source>
</evidence>
<dbReference type="GO" id="GO:0003677">
    <property type="term" value="F:DNA binding"/>
    <property type="evidence" value="ECO:0007669"/>
    <property type="project" value="UniProtKB-KW"/>
</dbReference>
<keyword evidence="4" id="KW-0804">Transcription</keyword>
<evidence type="ECO:0000313" key="6">
    <source>
        <dbReference type="Proteomes" id="UP000294555"/>
    </source>
</evidence>
<evidence type="ECO:0000256" key="4">
    <source>
        <dbReference type="ARBA" id="ARBA00023163"/>
    </source>
</evidence>
<keyword evidence="3" id="KW-0238">DNA-binding</keyword>
<dbReference type="OrthoDB" id="6432617at2"/>
<evidence type="ECO:0000256" key="2">
    <source>
        <dbReference type="ARBA" id="ARBA00023015"/>
    </source>
</evidence>
<dbReference type="AlphaFoldDB" id="A0A4R1NBR1"/>
<keyword evidence="2" id="KW-0805">Transcription regulation</keyword>
<dbReference type="InterPro" id="IPR010534">
    <property type="entry name" value="Phage_933W_GpQ"/>
</dbReference>
<gene>
    <name evidence="5" type="ORF">EZJ58_2339</name>
</gene>
<keyword evidence="6" id="KW-1185">Reference proteome</keyword>